<dbReference type="Pfam" id="PF03621">
    <property type="entry name" value="MbtH"/>
    <property type="match status" value="1"/>
</dbReference>
<protein>
    <submittedName>
        <fullName evidence="2">MbtH family protein</fullName>
    </submittedName>
</protein>
<dbReference type="InterPro" id="IPR005153">
    <property type="entry name" value="MbtH-like_dom"/>
</dbReference>
<organism evidence="2 3">
    <name type="scientific">Streptomyces milbemycinicus</name>
    <dbReference type="NCBI Taxonomy" id="476552"/>
    <lineage>
        <taxon>Bacteria</taxon>
        <taxon>Bacillati</taxon>
        <taxon>Actinomycetota</taxon>
        <taxon>Actinomycetes</taxon>
        <taxon>Kitasatosporales</taxon>
        <taxon>Streptomycetaceae</taxon>
        <taxon>Streptomyces</taxon>
    </lineage>
</organism>
<dbReference type="SMART" id="SM00923">
    <property type="entry name" value="MbtH"/>
    <property type="match status" value="1"/>
</dbReference>
<evidence type="ECO:0000313" key="3">
    <source>
        <dbReference type="Proteomes" id="UP001620295"/>
    </source>
</evidence>
<gene>
    <name evidence="2" type="ORF">ACI2L5_57505</name>
</gene>
<reference evidence="2 3" key="1">
    <citation type="submission" date="2024-11" db="EMBL/GenBank/DDBJ databases">
        <title>The Natural Products Discovery Center: Release of the First 8490 Sequenced Strains for Exploring Actinobacteria Biosynthetic Diversity.</title>
        <authorList>
            <person name="Kalkreuter E."/>
            <person name="Kautsar S.A."/>
            <person name="Yang D."/>
            <person name="Bader C.D."/>
            <person name="Teijaro C.N."/>
            <person name="Fluegel L."/>
            <person name="Davis C.M."/>
            <person name="Simpson J.R."/>
            <person name="Lauterbach L."/>
            <person name="Steele A.D."/>
            <person name="Gui C."/>
            <person name="Meng S."/>
            <person name="Li G."/>
            <person name="Viehrig K."/>
            <person name="Ye F."/>
            <person name="Su P."/>
            <person name="Kiefer A.F."/>
            <person name="Nichols A."/>
            <person name="Cepeda A.J."/>
            <person name="Yan W."/>
            <person name="Fan B."/>
            <person name="Jiang Y."/>
            <person name="Adhikari A."/>
            <person name="Zheng C.-J."/>
            <person name="Schuster L."/>
            <person name="Cowan T.M."/>
            <person name="Smanski M.J."/>
            <person name="Chevrette M.G."/>
            <person name="De Carvalho L.P.S."/>
            <person name="Shen B."/>
        </authorList>
    </citation>
    <scope>NUCLEOTIDE SEQUENCE [LARGE SCALE GENOMIC DNA]</scope>
    <source>
        <strain evidence="2 3">NPDC020863</strain>
    </source>
</reference>
<dbReference type="SUPFAM" id="SSF160582">
    <property type="entry name" value="MbtH-like"/>
    <property type="match status" value="1"/>
</dbReference>
<evidence type="ECO:0000259" key="1">
    <source>
        <dbReference type="SMART" id="SM00923"/>
    </source>
</evidence>
<dbReference type="InterPro" id="IPR037407">
    <property type="entry name" value="MLP_fam"/>
</dbReference>
<dbReference type="PANTHER" id="PTHR38444">
    <property type="entry name" value="ENTEROBACTIN BIOSYNTHESIS PROTEIN YBDZ"/>
    <property type="match status" value="1"/>
</dbReference>
<dbReference type="RefSeq" id="WP_404749894.1">
    <property type="nucleotide sequence ID" value="NZ_JBJDQH010000680.1"/>
</dbReference>
<keyword evidence="3" id="KW-1185">Reference proteome</keyword>
<sequence length="48" mass="5363">MSNPFDDPNGTFLVLVNEENQHSLWPEFVPVPGGWRVAHPADSRDACL</sequence>
<dbReference type="Proteomes" id="UP001620295">
    <property type="component" value="Unassembled WGS sequence"/>
</dbReference>
<dbReference type="Gene3D" id="3.90.820.10">
    <property type="entry name" value="Structural Genomics, Unknown Function 30-nov-00 1gh9 Mol_id"/>
    <property type="match status" value="1"/>
</dbReference>
<name>A0ABW8M8G1_9ACTN</name>
<dbReference type="PANTHER" id="PTHR38444:SF1">
    <property type="entry name" value="ENTEROBACTIN BIOSYNTHESIS PROTEIN YBDZ"/>
    <property type="match status" value="1"/>
</dbReference>
<evidence type="ECO:0000313" key="2">
    <source>
        <dbReference type="EMBL" id="MFK4274366.1"/>
    </source>
</evidence>
<accession>A0ABW8M8G1</accession>
<proteinExistence type="predicted"/>
<dbReference type="EMBL" id="JBJDQH010000680">
    <property type="protein sequence ID" value="MFK4274366.1"/>
    <property type="molecule type" value="Genomic_DNA"/>
</dbReference>
<feature type="domain" description="MbtH-like" evidence="1">
    <location>
        <begin position="3"/>
        <end position="48"/>
    </location>
</feature>
<comment type="caution">
    <text evidence="2">The sequence shown here is derived from an EMBL/GenBank/DDBJ whole genome shotgun (WGS) entry which is preliminary data.</text>
</comment>
<dbReference type="InterPro" id="IPR038020">
    <property type="entry name" value="MbtH-like_sf"/>
</dbReference>
<feature type="non-terminal residue" evidence="2">
    <location>
        <position position="48"/>
    </location>
</feature>